<protein>
    <recommendedName>
        <fullName evidence="5">Hemolysin transporter protein ShlB</fullName>
    </recommendedName>
</protein>
<dbReference type="InterPro" id="IPR035251">
    <property type="entry name" value="ShlB_POTRA"/>
</dbReference>
<evidence type="ECO:0000313" key="4">
    <source>
        <dbReference type="Proteomes" id="UP000183920"/>
    </source>
</evidence>
<evidence type="ECO:0000259" key="2">
    <source>
        <dbReference type="Pfam" id="PF17287"/>
    </source>
</evidence>
<dbReference type="InterPro" id="IPR005565">
    <property type="entry name" value="Hemolysn_activator_HlyB_C"/>
</dbReference>
<gene>
    <name evidence="3" type="ORF">BN1804_03189</name>
</gene>
<dbReference type="Gene3D" id="2.40.160.50">
    <property type="entry name" value="membrane protein fhac: a member of the omp85/tpsb transporter family"/>
    <property type="match status" value="1"/>
</dbReference>
<dbReference type="GO" id="GO:0046819">
    <property type="term" value="P:protein secretion by the type V secretion system"/>
    <property type="evidence" value="ECO:0007669"/>
    <property type="project" value="TreeGrafter"/>
</dbReference>
<accession>A0A0G4QGR4</accession>
<dbReference type="Pfam" id="PF03865">
    <property type="entry name" value="ShlB"/>
    <property type="match status" value="1"/>
</dbReference>
<dbReference type="AlphaFoldDB" id="A0A0G4QGR4"/>
<dbReference type="PANTHER" id="PTHR34597:SF3">
    <property type="entry name" value="OUTER MEMBRANE TRANSPORTER CDIB"/>
    <property type="match status" value="1"/>
</dbReference>
<dbReference type="Gene3D" id="3.10.20.310">
    <property type="entry name" value="membrane protein fhac"/>
    <property type="match status" value="1"/>
</dbReference>
<feature type="domain" description="Haemolysin activator HlyB C-terminal" evidence="1">
    <location>
        <begin position="213"/>
        <end position="524"/>
    </location>
</feature>
<dbReference type="Pfam" id="PF17287">
    <property type="entry name" value="POTRA_3"/>
    <property type="match status" value="1"/>
</dbReference>
<evidence type="ECO:0000313" key="3">
    <source>
        <dbReference type="EMBL" id="CRL64831.1"/>
    </source>
</evidence>
<dbReference type="GO" id="GO:0008320">
    <property type="term" value="F:protein transmembrane transporter activity"/>
    <property type="evidence" value="ECO:0007669"/>
    <property type="project" value="TreeGrafter"/>
</dbReference>
<proteinExistence type="predicted"/>
<evidence type="ECO:0008006" key="5">
    <source>
        <dbReference type="Google" id="ProtNLM"/>
    </source>
</evidence>
<feature type="domain" description="ShlB POTRA" evidence="2">
    <location>
        <begin position="155"/>
        <end position="207"/>
    </location>
</feature>
<evidence type="ECO:0000259" key="1">
    <source>
        <dbReference type="Pfam" id="PF03865"/>
    </source>
</evidence>
<dbReference type="EMBL" id="CVRY01000007">
    <property type="protein sequence ID" value="CRL64831.1"/>
    <property type="molecule type" value="Genomic_DNA"/>
</dbReference>
<sequence length="560" mass="63665">MRIELSILIYCILWCCAFFSVANESHIDLSVPVDLPTETQLRDDLLQQNDSVSLVNLAQQNKMEFVTPSLPCFSIKQVKIHHFEKFSSPSLQRQVAKWQAALIGHCHSQSLLEQDINILNAMLYDAGYVTSEVGNVDLYADDEVLDITLNVGKVQDIVSKTSTDKHYLISQAMPIKKGDILNIKDIEQGAENFKAIPKSNVKIQIEPSSKENESIISLSQVGKRTVAGSVSIDNKEQKIYGDLFGTTRLSFGNLVQLNDTLMVILSSQLDTLKSRGIKKQIFLWQVPYHYWRATLFGYDIGSNRRISETTKKLQKTRQQLLSFEIQRQFRPSTQRTVTLKGGIQYYTYRNEMSGYRLSVHERRSPYVNAGIEQNYRFMRGGYLNTKFNYKQSVFIPGAKLSPIDSLNGVPIFNINLEALIPFKINSQLFFYQPEIMFQLTRSDIDGLLDKANIGGLYSVYGFESGKGYSDANQFVSRHKVTWLTPFNNQMLFSAIDYGSVSEERKNVFYNKNKYLIGAATGLEGSFKQLSYQLIWSIPLSAPSSRKATGSQFNFNAQFNF</sequence>
<dbReference type="InterPro" id="IPR051544">
    <property type="entry name" value="TPS_OM_transporter"/>
</dbReference>
<dbReference type="RefSeq" id="WP_072064826.1">
    <property type="nucleotide sequence ID" value="NZ_CVRY01000007.1"/>
</dbReference>
<reference evidence="4" key="1">
    <citation type="submission" date="2015-06" db="EMBL/GenBank/DDBJ databases">
        <authorList>
            <person name="Urmite Genomes"/>
        </authorList>
    </citation>
    <scope>NUCLEOTIDE SEQUENCE [LARGE SCALE GENOMIC DNA]</scope>
    <source>
        <strain evidence="4">CSUR P1867</strain>
    </source>
</reference>
<organism evidence="3 4">
    <name type="scientific">Proteus penneri</name>
    <dbReference type="NCBI Taxonomy" id="102862"/>
    <lineage>
        <taxon>Bacteria</taxon>
        <taxon>Pseudomonadati</taxon>
        <taxon>Pseudomonadota</taxon>
        <taxon>Gammaproteobacteria</taxon>
        <taxon>Enterobacterales</taxon>
        <taxon>Morganellaceae</taxon>
        <taxon>Proteus</taxon>
    </lineage>
</organism>
<dbReference type="Proteomes" id="UP000183920">
    <property type="component" value="Unassembled WGS sequence"/>
</dbReference>
<dbReference type="PANTHER" id="PTHR34597">
    <property type="entry name" value="SLR1661 PROTEIN"/>
    <property type="match status" value="1"/>
</dbReference>
<dbReference type="GO" id="GO:0098046">
    <property type="term" value="C:type V protein secretion system complex"/>
    <property type="evidence" value="ECO:0007669"/>
    <property type="project" value="TreeGrafter"/>
</dbReference>
<name>A0A0G4QGR4_9GAMM</name>